<dbReference type="EMBL" id="CAXAMN010024284">
    <property type="protein sequence ID" value="CAK9085280.1"/>
    <property type="molecule type" value="Genomic_DNA"/>
</dbReference>
<feature type="domain" description="J" evidence="2">
    <location>
        <begin position="1059"/>
        <end position="1146"/>
    </location>
</feature>
<dbReference type="PANTHER" id="PTHR21525:SF9">
    <property type="entry name" value="CHANNEL_COLICIN DOMAIN-CONTAINING PROTEIN"/>
    <property type="match status" value="1"/>
</dbReference>
<dbReference type="PANTHER" id="PTHR21525">
    <property type="entry name" value="MOTILE SPERM PROTEIN"/>
    <property type="match status" value="1"/>
</dbReference>
<keyword evidence="4" id="KW-1185">Reference proteome</keyword>
<dbReference type="InterPro" id="IPR001623">
    <property type="entry name" value="DnaJ_domain"/>
</dbReference>
<reference evidence="3 4" key="1">
    <citation type="submission" date="2024-02" db="EMBL/GenBank/DDBJ databases">
        <authorList>
            <person name="Chen Y."/>
            <person name="Shah S."/>
            <person name="Dougan E. K."/>
            <person name="Thang M."/>
            <person name="Chan C."/>
        </authorList>
    </citation>
    <scope>NUCLEOTIDE SEQUENCE [LARGE SCALE GENOMIC DNA]</scope>
</reference>
<dbReference type="Proteomes" id="UP001642484">
    <property type="component" value="Unassembled WGS sequence"/>
</dbReference>
<feature type="region of interest" description="Disordered" evidence="1">
    <location>
        <begin position="1595"/>
        <end position="1618"/>
    </location>
</feature>
<dbReference type="PROSITE" id="PS50076">
    <property type="entry name" value="DNAJ_2"/>
    <property type="match status" value="1"/>
</dbReference>
<evidence type="ECO:0000313" key="3">
    <source>
        <dbReference type="EMBL" id="CAK9085280.1"/>
    </source>
</evidence>
<evidence type="ECO:0000256" key="1">
    <source>
        <dbReference type="SAM" id="MobiDB-lite"/>
    </source>
</evidence>
<comment type="caution">
    <text evidence="3">The sequence shown here is derived from an EMBL/GenBank/DDBJ whole genome shotgun (WGS) entry which is preliminary data.</text>
</comment>
<sequence>MSWPEDESKKPLPRKGIAIKAKPDGQVETRPEHILSEKHNIGDKELFWIKRLVAGKFQGETDPAKICDALGKDKVCIEAIHPKTNKRYHIEFDRNGIVNAWVPTKKCWKDNIDCFVENESYAPSLFGVHTKLKMERGIMDWLRLAGEEALDRPFEFVTSCVNTAAPLLGSDLNVQWTDDYKGFRLFGYGLGVGTQVDLGKNGFVEDTGVHGSYRLRSTLNTVETDAFGASLKAAVDGASVIEVQAGLGTKEELHTQISQDHKGQLQVASTASSNGGLFLKGNVLGVAGLSVSLGSKEDFHSVTTHTTPKRSEEDFSRQCLNGLSCSTTTGSRTSDWSTGRLWNTQGRSIHDAQGRGVTCSQKSVSNWCDSFEDKFIGYTISDETQQYESRRVTETYGLEQSKGRMKPMMERQIEHQRNLQTGQETTIQTVKSGVLSSTVTGRGQKTDNGVEFDNDLQTTHYLDPTLGASRVGRLCLTGADAARLKEAAAEKSSIANRWIADRQGQKDIAKDIKDVIDHAKASELSTGNSEAFARELASRVDKYDAQSVQKFDTIQQVVGKADPATWTSNENQRKILSHMGLGASAESTVNRGCDAKYRVLDRTDLREIGHGKQMDEKRVGETTIRKEVKGLHEELKLDTYGLTSVKTCYGKSLETQVQERHRPDHKSLMSSSSGSSRHEMQTVVDGVIVSKNVLGQARQDQSTGTVTTTKSVDGSSYDRNAIVCTDERRWTFREERKGVIKKGKIEGLSLMSQNGSSIQYKSCCMMDYRTVTKTLENGVLTVSDEGLFLKSVTSGKGGLSQNEDELVLKQEESRSTQLSSHSCQGIAGALGSGVRHYLREGKVDKDLAKAAAQGAAHSWGMSIVTQSIERRVTGGGAAAFAVLQAAQESIGILRDPTKTKAQKAAERGGSAVKALVVWSAVRTASKRMMVSAASWIVPVVEIGYEGVRTIVSYLRGEITWARCRSNLTKAVCVAAPTALGGWGGAQVGAIAGSFLGPVGGALGGAIGAVLGGILGEKAGSAAFANVSKAADFAEWLGWEGLSDWFASIINLPENEQLEKAYSFLGQEAGHEPLRPKKGSYEHITDAEITRYYREAARRLHPDKHAQADKATRNQFEAKMQQLQVYMELIKISREEARKKKTFEEMGFSDEDIYLALEMDSVRTQKHAKALPAEKLRAEIAYLAEFHCHQLEQIGEEEREMVRLLGQKAHQILEVPPGATVETIEKAKRRCLLWCLGRKDEVGRLMCLKAASFLQEEDKRGSRRGSQERQLDVSKELARSSNFGADEVRTDTDPMPELVKCRVRVGEALRDNQCKLSELNNLKNGLSVQEGNLVDSAAILASLPKTIQMLWQEVEESMPGPQTLQRFTGLLKTVKRKVSIASTESDFMLPFSDASWVVNLAQLTDAEMLSSRLREHMLTPLHASLTAIEPVASLKAAKLCDSFLESVCKIGKICWYAEVESYLQDLEPRADMSMVNEYLDQARGWLLLDAGEIAQHACMWMDVDYQNGSLQETSRTLAKHYKMLQYLEFEGKDAALAMANLAVNTFHSAVSLLSQHCPQPLIQDADPGSRASTLVGSADGLHDEDHEDMYESIDCDSPPPGWHEPSPCDVSPSKVTPKVHRSSRVEEILSIRRKIELCKDNLQKIEARGLPMPLVPRLSAELLRESTAALVNDYTDIISCKVVDALSRHQLLELLQELQQQFMQPATDSADPCVEGRVRRRLRLFGLARPQEMQKLLRDMILTPLHVISSAALFAKDQHLTASKICDSIVCEACDMVPADSHFYQDIDFAEKLPAEYEEVLTTLPQRFAAWMHCMAQFVADAGLSEPPRLAFYGQVPKANLLTNLTADCRQILALSALLSRNEDSENALSALRLLAAADAFFRTDHCQETPKPVEALQEMSSLLEIGELPRSQITKIDAEGLLWPEVELLISHVFAGSLPFLDSLLFDAASGSLDQSKWEEQVQFILDSAQQALTPTGAARITRDWAIPKNDICCLLLCAQLCDDLRFASILQKLFVAPMYLRLLAASPNKGLAQVLLLERCQRMMDLILPGKRLHMSLDLADAIKSDMELSKMDAEYLGKLLYGVLGHCACARAAGRAGSKCDCLARALKCASHYDHPRAPRAPWLERVLQMLLGCDGHEFNQNTEFRRNGHTHTTEG</sequence>
<dbReference type="InterPro" id="IPR036869">
    <property type="entry name" value="J_dom_sf"/>
</dbReference>
<feature type="compositionally biased region" description="Basic and acidic residues" evidence="1">
    <location>
        <begin position="1"/>
        <end position="10"/>
    </location>
</feature>
<name>A0ABP0QBP3_9DINO</name>
<feature type="region of interest" description="Disordered" evidence="1">
    <location>
        <begin position="655"/>
        <end position="677"/>
    </location>
</feature>
<organism evidence="3 4">
    <name type="scientific">Durusdinium trenchii</name>
    <dbReference type="NCBI Taxonomy" id="1381693"/>
    <lineage>
        <taxon>Eukaryota</taxon>
        <taxon>Sar</taxon>
        <taxon>Alveolata</taxon>
        <taxon>Dinophyceae</taxon>
        <taxon>Suessiales</taxon>
        <taxon>Symbiodiniaceae</taxon>
        <taxon>Durusdinium</taxon>
    </lineage>
</organism>
<accession>A0ABP0QBP3</accession>
<feature type="compositionally biased region" description="Basic and acidic residues" evidence="1">
    <location>
        <begin position="657"/>
        <end position="667"/>
    </location>
</feature>
<gene>
    <name evidence="3" type="ORF">CCMP2556_LOCUS41412</name>
</gene>
<proteinExistence type="predicted"/>
<dbReference type="SUPFAM" id="SSF46565">
    <property type="entry name" value="Chaperone J-domain"/>
    <property type="match status" value="1"/>
</dbReference>
<dbReference type="CDD" id="cd06257">
    <property type="entry name" value="DnaJ"/>
    <property type="match status" value="1"/>
</dbReference>
<evidence type="ECO:0000313" key="4">
    <source>
        <dbReference type="Proteomes" id="UP001642484"/>
    </source>
</evidence>
<evidence type="ECO:0000259" key="2">
    <source>
        <dbReference type="PROSITE" id="PS50076"/>
    </source>
</evidence>
<feature type="region of interest" description="Disordered" evidence="1">
    <location>
        <begin position="1"/>
        <end position="28"/>
    </location>
</feature>
<protein>
    <recommendedName>
        <fullName evidence="2">J domain-containing protein</fullName>
    </recommendedName>
</protein>
<dbReference type="Gene3D" id="1.10.287.110">
    <property type="entry name" value="DnaJ domain"/>
    <property type="match status" value="1"/>
</dbReference>